<evidence type="ECO:0000256" key="9">
    <source>
        <dbReference type="SAM" id="MobiDB-lite"/>
    </source>
</evidence>
<evidence type="ECO:0000256" key="8">
    <source>
        <dbReference type="PROSITE-ProRule" id="PRU00284"/>
    </source>
</evidence>
<feature type="transmembrane region" description="Helical" evidence="10">
    <location>
        <begin position="15"/>
        <end position="35"/>
    </location>
</feature>
<feature type="region of interest" description="Disordered" evidence="9">
    <location>
        <begin position="322"/>
        <end position="344"/>
    </location>
</feature>
<keyword evidence="5 10" id="KW-0472">Membrane</keyword>
<dbReference type="SUPFAM" id="SSF58104">
    <property type="entry name" value="Methyl-accepting chemotaxis protein (MCP) signaling domain"/>
    <property type="match status" value="1"/>
</dbReference>
<dbReference type="Gene3D" id="3.30.450.20">
    <property type="entry name" value="PAS domain"/>
    <property type="match status" value="1"/>
</dbReference>
<dbReference type="Pfam" id="PF00015">
    <property type="entry name" value="MCPsignal"/>
    <property type="match status" value="1"/>
</dbReference>
<evidence type="ECO:0000259" key="12">
    <source>
        <dbReference type="PROSITE" id="PS50885"/>
    </source>
</evidence>
<sequence>MNIFGLRTLTIQKRLILLTTLVTIALLIPLGYVLNQYQNDLMEAKKLKTRHLVESTHSLVSHFHQQQLSGALSKDDAQEQAKRAVEKLRYESKDYFWINDMQPAVIMHPIKPALNGKDVSGVKDPTGKLLFVEFVKVARAQGGGFVNYMWPKPGSDTDVEKVSYIKLFQPWGWIIGTGVYIDDIDAVVWERVQHVVYALFFSLSLMVVLALWIGRSISAPCQETLDALNDIASGDGDLTKQLSEQGNDELSHIAIAFNQFTEKIRNIVLNMTPVSENITNAAVNLNNVAQDSSSKANQQHQAVDTVASAMNELHASNQEVANAAQHAANAAKEASDKGSQGASVIDQASTQIDSLSAILSQTETNTHKLAQDSEHVGTVLDVIRGIAEQTNLLALNAAIEAARAGEQGRGFAVVADEVRTLATRTQASTDEIEQIVSNLQGRAKEVSESMAQTQVQSSQTQEQAVLAKDALSAIEEQVNIILGLNEQIAEASSQQTLATDEISQNLTSIADHSVQTTSQAEQVAQASNNMMESGQQLQVNLSLFKV</sequence>
<keyword evidence="2" id="KW-1003">Cell membrane</keyword>
<organism evidence="13 14">
    <name type="scientific">Vibrio amylolyticus</name>
    <dbReference type="NCBI Taxonomy" id="2847292"/>
    <lineage>
        <taxon>Bacteria</taxon>
        <taxon>Pseudomonadati</taxon>
        <taxon>Pseudomonadota</taxon>
        <taxon>Gammaproteobacteria</taxon>
        <taxon>Vibrionales</taxon>
        <taxon>Vibrionaceae</taxon>
        <taxon>Vibrio</taxon>
    </lineage>
</organism>
<feature type="domain" description="HAMP" evidence="12">
    <location>
        <begin position="215"/>
        <end position="269"/>
    </location>
</feature>
<feature type="compositionally biased region" description="Low complexity" evidence="9">
    <location>
        <begin position="322"/>
        <end position="332"/>
    </location>
</feature>
<evidence type="ECO:0000256" key="3">
    <source>
        <dbReference type="ARBA" id="ARBA00022692"/>
    </source>
</evidence>
<dbReference type="SMART" id="SM00304">
    <property type="entry name" value="HAMP"/>
    <property type="match status" value="1"/>
</dbReference>
<feature type="domain" description="Methyl-accepting transducer" evidence="11">
    <location>
        <begin position="274"/>
        <end position="510"/>
    </location>
</feature>
<dbReference type="CDD" id="cd06225">
    <property type="entry name" value="HAMP"/>
    <property type="match status" value="1"/>
</dbReference>
<dbReference type="PANTHER" id="PTHR32089:SF119">
    <property type="entry name" value="METHYL-ACCEPTING CHEMOTAXIS PROTEIN CTPL"/>
    <property type="match status" value="1"/>
</dbReference>
<comment type="caution">
    <text evidence="13">The sequence shown here is derived from an EMBL/GenBank/DDBJ whole genome shotgun (WGS) entry which is preliminary data.</text>
</comment>
<keyword evidence="14" id="KW-1185">Reference proteome</keyword>
<evidence type="ECO:0000256" key="2">
    <source>
        <dbReference type="ARBA" id="ARBA00022475"/>
    </source>
</evidence>
<dbReference type="SMART" id="SM01049">
    <property type="entry name" value="Cache_2"/>
    <property type="match status" value="1"/>
</dbReference>
<dbReference type="InterPro" id="IPR003660">
    <property type="entry name" value="HAMP_dom"/>
</dbReference>
<reference evidence="13" key="1">
    <citation type="submission" date="2021-11" db="EMBL/GenBank/DDBJ databases">
        <title>Vibrio ZSDE26 sp. nov. and Vibrio ZSDZ34 sp. nov., isolated from coastal seawater in Qingdao.</title>
        <authorList>
            <person name="Zhang P."/>
        </authorList>
    </citation>
    <scope>NUCLEOTIDE SEQUENCE</scope>
    <source>
        <strain evidence="13">ZSDE26</strain>
    </source>
</reference>
<dbReference type="InterPro" id="IPR033480">
    <property type="entry name" value="sCache_2"/>
</dbReference>
<dbReference type="EMBL" id="JAJHVV010000013">
    <property type="protein sequence ID" value="MCK6265299.1"/>
    <property type="molecule type" value="Genomic_DNA"/>
</dbReference>
<dbReference type="GO" id="GO:0006935">
    <property type="term" value="P:chemotaxis"/>
    <property type="evidence" value="ECO:0007669"/>
    <property type="project" value="UniProtKB-ARBA"/>
</dbReference>
<keyword evidence="4 10" id="KW-1133">Transmembrane helix</keyword>
<feature type="transmembrane region" description="Helical" evidence="10">
    <location>
        <begin position="195"/>
        <end position="214"/>
    </location>
</feature>
<dbReference type="GO" id="GO:0005886">
    <property type="term" value="C:plasma membrane"/>
    <property type="evidence" value="ECO:0007669"/>
    <property type="project" value="UniProtKB-SubCell"/>
</dbReference>
<dbReference type="GO" id="GO:0007165">
    <property type="term" value="P:signal transduction"/>
    <property type="evidence" value="ECO:0007669"/>
    <property type="project" value="UniProtKB-KW"/>
</dbReference>
<dbReference type="Proteomes" id="UP001139559">
    <property type="component" value="Unassembled WGS sequence"/>
</dbReference>
<protein>
    <submittedName>
        <fullName evidence="13">Methyl-accepting chemotaxis protein</fullName>
    </submittedName>
</protein>
<evidence type="ECO:0000256" key="4">
    <source>
        <dbReference type="ARBA" id="ARBA00022989"/>
    </source>
</evidence>
<dbReference type="Gene3D" id="1.10.287.950">
    <property type="entry name" value="Methyl-accepting chemotaxis protein"/>
    <property type="match status" value="1"/>
</dbReference>
<evidence type="ECO:0000256" key="10">
    <source>
        <dbReference type="SAM" id="Phobius"/>
    </source>
</evidence>
<keyword evidence="3 10" id="KW-0812">Transmembrane</keyword>
<name>A0A9X1XTH2_9VIBR</name>
<evidence type="ECO:0000259" key="11">
    <source>
        <dbReference type="PROSITE" id="PS50111"/>
    </source>
</evidence>
<dbReference type="Pfam" id="PF17200">
    <property type="entry name" value="sCache_2"/>
    <property type="match status" value="1"/>
</dbReference>
<dbReference type="CDD" id="cd11386">
    <property type="entry name" value="MCP_signal"/>
    <property type="match status" value="1"/>
</dbReference>
<evidence type="ECO:0000313" key="13">
    <source>
        <dbReference type="EMBL" id="MCK6265299.1"/>
    </source>
</evidence>
<dbReference type="Pfam" id="PF00672">
    <property type="entry name" value="HAMP"/>
    <property type="match status" value="1"/>
</dbReference>
<dbReference type="AlphaFoldDB" id="A0A9X1XTH2"/>
<evidence type="ECO:0000256" key="5">
    <source>
        <dbReference type="ARBA" id="ARBA00023136"/>
    </source>
</evidence>
<dbReference type="FunFam" id="1.10.287.950:FF:000001">
    <property type="entry name" value="Methyl-accepting chemotaxis sensory transducer"/>
    <property type="match status" value="1"/>
</dbReference>
<dbReference type="InterPro" id="IPR004089">
    <property type="entry name" value="MCPsignal_dom"/>
</dbReference>
<dbReference type="SMART" id="SM00283">
    <property type="entry name" value="MA"/>
    <property type="match status" value="1"/>
</dbReference>
<evidence type="ECO:0000256" key="1">
    <source>
        <dbReference type="ARBA" id="ARBA00004651"/>
    </source>
</evidence>
<comment type="subcellular location">
    <subcellularLocation>
        <location evidence="1">Cell membrane</location>
        <topology evidence="1">Multi-pass membrane protein</topology>
    </subcellularLocation>
</comment>
<evidence type="ECO:0000256" key="7">
    <source>
        <dbReference type="ARBA" id="ARBA00029447"/>
    </source>
</evidence>
<gene>
    <name evidence="13" type="ORF">KP803_18700</name>
</gene>
<accession>A0A9X1XTH2</accession>
<dbReference type="PROSITE" id="PS50111">
    <property type="entry name" value="CHEMOTAXIS_TRANSDUC_2"/>
    <property type="match status" value="1"/>
</dbReference>
<proteinExistence type="inferred from homology"/>
<dbReference type="RefSeq" id="WP_248010368.1">
    <property type="nucleotide sequence ID" value="NZ_JAJHVV010000013.1"/>
</dbReference>
<dbReference type="PROSITE" id="PS50885">
    <property type="entry name" value="HAMP"/>
    <property type="match status" value="1"/>
</dbReference>
<keyword evidence="6 8" id="KW-0807">Transducer</keyword>
<dbReference type="PANTHER" id="PTHR32089">
    <property type="entry name" value="METHYL-ACCEPTING CHEMOTAXIS PROTEIN MCPB"/>
    <property type="match status" value="1"/>
</dbReference>
<evidence type="ECO:0000313" key="14">
    <source>
        <dbReference type="Proteomes" id="UP001139559"/>
    </source>
</evidence>
<evidence type="ECO:0000256" key="6">
    <source>
        <dbReference type="ARBA" id="ARBA00023224"/>
    </source>
</evidence>
<comment type="similarity">
    <text evidence="7">Belongs to the methyl-accepting chemotaxis (MCP) protein family.</text>
</comment>